<dbReference type="EMBL" id="QLOE01000004">
    <property type="protein sequence ID" value="RAO79183.1"/>
    <property type="molecule type" value="Genomic_DNA"/>
</dbReference>
<evidence type="ECO:0000313" key="3">
    <source>
        <dbReference type="Proteomes" id="UP000249782"/>
    </source>
</evidence>
<keyword evidence="1" id="KW-0472">Membrane</keyword>
<keyword evidence="3" id="KW-1185">Reference proteome</keyword>
<comment type="caution">
    <text evidence="2">The sequence shown here is derived from an EMBL/GenBank/DDBJ whole genome shotgun (WGS) entry which is preliminary data.</text>
</comment>
<keyword evidence="1" id="KW-1133">Transmembrane helix</keyword>
<feature type="transmembrane region" description="Helical" evidence="1">
    <location>
        <begin position="45"/>
        <end position="72"/>
    </location>
</feature>
<accession>A0A328PD45</accession>
<protein>
    <submittedName>
        <fullName evidence="2">Cell wall biosynthesis protein</fullName>
    </submittedName>
</protein>
<name>A0A328PD45_9EURY</name>
<feature type="transmembrane region" description="Helical" evidence="1">
    <location>
        <begin position="92"/>
        <end position="109"/>
    </location>
</feature>
<dbReference type="Proteomes" id="UP000249782">
    <property type="component" value="Unassembled WGS sequence"/>
</dbReference>
<evidence type="ECO:0000313" key="2">
    <source>
        <dbReference type="EMBL" id="RAO79183.1"/>
    </source>
</evidence>
<reference evidence="2 3" key="1">
    <citation type="submission" date="2018-06" db="EMBL/GenBank/DDBJ databases">
        <title>Draft genome sequence of hyperthermophilic methanogen Methanothermobacter tenebrarum sp. MCM-B 1447.</title>
        <authorList>
            <person name="Pore S.D."/>
            <person name="Dagar S."/>
            <person name="Dhakephalkar P.K."/>
        </authorList>
    </citation>
    <scope>NUCLEOTIDE SEQUENCE [LARGE SCALE GENOMIC DNA]</scope>
    <source>
        <strain evidence="2 3">MCM B 1447</strain>
    </source>
</reference>
<keyword evidence="1" id="KW-0812">Transmembrane</keyword>
<feature type="transmembrane region" description="Helical" evidence="1">
    <location>
        <begin position="129"/>
        <end position="150"/>
    </location>
</feature>
<dbReference type="AlphaFoldDB" id="A0A328PD45"/>
<feature type="transmembrane region" description="Helical" evidence="1">
    <location>
        <begin position="155"/>
        <end position="171"/>
    </location>
</feature>
<dbReference type="OrthoDB" id="81991at2157"/>
<gene>
    <name evidence="2" type="ORF">DPC56_04485</name>
</gene>
<evidence type="ECO:0000256" key="1">
    <source>
        <dbReference type="SAM" id="Phobius"/>
    </source>
</evidence>
<organism evidence="2 3">
    <name type="scientific">Methanothermobacter tenebrarum</name>
    <dbReference type="NCBI Taxonomy" id="680118"/>
    <lineage>
        <taxon>Archaea</taxon>
        <taxon>Methanobacteriati</taxon>
        <taxon>Methanobacteriota</taxon>
        <taxon>Methanomada group</taxon>
        <taxon>Methanobacteria</taxon>
        <taxon>Methanobacteriales</taxon>
        <taxon>Methanobacteriaceae</taxon>
        <taxon>Methanothermobacter</taxon>
    </lineage>
</organism>
<proteinExistence type="predicted"/>
<sequence>MLNKIIIATILTLILTPTIKSLIEKYARSTNLYTKIRGGTPRGTGLAPFIILILFLPTPYNLLVGIMGILAFIDDIIGRKEIKKLKVEWGQLARGLGIILVSIIGYPFMGPSSILVALMIQPLNIADMQPGTACTTIIITSILVIVLSLFKNQPIYLPLLILVTCLAYSPLDYKGKTMMGEIGNHSYAIALGISFHLIGGFKTVLILFLVTTFIIALIRRKNLKRYIQENLGIENPTLGDCFMDVISGGGLGDLLRQLILNDRKFKIENRILKALGFRRLFYNPHSL</sequence>
<feature type="transmembrane region" description="Helical" evidence="1">
    <location>
        <begin position="191"/>
        <end position="218"/>
    </location>
</feature>